<dbReference type="EMBL" id="LTAN01000006">
    <property type="protein sequence ID" value="OBR08107.1"/>
    <property type="molecule type" value="Genomic_DNA"/>
</dbReference>
<dbReference type="Proteomes" id="UP000092177">
    <property type="component" value="Chromosome 6"/>
</dbReference>
<feature type="compositionally biased region" description="Basic and acidic residues" evidence="1">
    <location>
        <begin position="207"/>
        <end position="217"/>
    </location>
</feature>
<dbReference type="GeneID" id="28868709"/>
<keyword evidence="3" id="KW-1185">Reference proteome</keyword>
<evidence type="ECO:0000313" key="2">
    <source>
        <dbReference type="EMBL" id="OBR08107.1"/>
    </source>
</evidence>
<dbReference type="RefSeq" id="XP_018156625.1">
    <property type="nucleotide sequence ID" value="XM_018304602.1"/>
</dbReference>
<name>A0A1B7Y7Y2_COLHI</name>
<dbReference type="KEGG" id="chig:CH63R_09628"/>
<reference evidence="3" key="1">
    <citation type="journal article" date="2017" name="BMC Genomics">
        <title>Gapless genome assembly of Colletotrichum higginsianum reveals chromosome structure and association of transposable elements with secondary metabolite gene clusters.</title>
        <authorList>
            <person name="Dallery J.-F."/>
            <person name="Lapalu N."/>
            <person name="Zampounis A."/>
            <person name="Pigne S."/>
            <person name="Luyten I."/>
            <person name="Amselem J."/>
            <person name="Wittenberg A.H.J."/>
            <person name="Zhou S."/>
            <person name="de Queiroz M.V."/>
            <person name="Robin G.P."/>
            <person name="Auger A."/>
            <person name="Hainaut M."/>
            <person name="Henrissat B."/>
            <person name="Kim K.-T."/>
            <person name="Lee Y.-H."/>
            <person name="Lespinet O."/>
            <person name="Schwartz D.C."/>
            <person name="Thon M.R."/>
            <person name="O'Connell R.J."/>
        </authorList>
    </citation>
    <scope>NUCLEOTIDE SEQUENCE [LARGE SCALE GENOMIC DNA]</scope>
    <source>
        <strain evidence="3">IMI 349063</strain>
    </source>
</reference>
<comment type="caution">
    <text evidence="2">The sequence shown here is derived from an EMBL/GenBank/DDBJ whole genome shotgun (WGS) entry which is preliminary data.</text>
</comment>
<gene>
    <name evidence="2" type="ORF">CH63R_09628</name>
</gene>
<dbReference type="VEuPathDB" id="FungiDB:CH63R_09628"/>
<feature type="region of interest" description="Disordered" evidence="1">
    <location>
        <begin position="191"/>
        <end position="217"/>
    </location>
</feature>
<dbReference type="OrthoDB" id="10655348at2759"/>
<feature type="compositionally biased region" description="Basic residues" evidence="1">
    <location>
        <begin position="280"/>
        <end position="292"/>
    </location>
</feature>
<dbReference type="AlphaFoldDB" id="A0A1B7Y7Y2"/>
<protein>
    <submittedName>
        <fullName evidence="2">Uncharacterized protein</fullName>
    </submittedName>
</protein>
<feature type="compositionally biased region" description="Basic and acidic residues" evidence="1">
    <location>
        <begin position="1"/>
        <end position="14"/>
    </location>
</feature>
<sequence length="302" mass="34173">MFRHDRDDRDDHSRNTTPFFPTSTAKATATAPTIMMAPKTTAPTVFPPSSPSSALWTKTLNIPLARVLHAVVHFVCCPDSNKFQLGHRKQRRRRCHFSLKHPDALDLVQTTLRLNGVESATLRVEFFPDQYRIWLKMTEGPVHRSLAHLFVTDTPGTVQIQGKNSRVGGYESNWGWTADCQQLTPPIICEDFGDQSTTRKRPLPAKSSRESKRNDRRTPIRISFANILTQLRAVVQLAIIEWHRELPEPLGEKPTKQQSASKLRNTEPQKRPAPQVSRGSPRHGRALKKKKVQPVVHTPAPS</sequence>
<feature type="region of interest" description="Disordered" evidence="1">
    <location>
        <begin position="249"/>
        <end position="302"/>
    </location>
</feature>
<feature type="compositionally biased region" description="Low complexity" evidence="1">
    <location>
        <begin position="16"/>
        <end position="26"/>
    </location>
</feature>
<evidence type="ECO:0000256" key="1">
    <source>
        <dbReference type="SAM" id="MobiDB-lite"/>
    </source>
</evidence>
<proteinExistence type="predicted"/>
<feature type="region of interest" description="Disordered" evidence="1">
    <location>
        <begin position="1"/>
        <end position="26"/>
    </location>
</feature>
<accession>A0A1B7Y7Y2</accession>
<evidence type="ECO:0000313" key="3">
    <source>
        <dbReference type="Proteomes" id="UP000092177"/>
    </source>
</evidence>
<organism evidence="2 3">
    <name type="scientific">Colletotrichum higginsianum (strain IMI 349063)</name>
    <name type="common">Crucifer anthracnose fungus</name>
    <dbReference type="NCBI Taxonomy" id="759273"/>
    <lineage>
        <taxon>Eukaryota</taxon>
        <taxon>Fungi</taxon>
        <taxon>Dikarya</taxon>
        <taxon>Ascomycota</taxon>
        <taxon>Pezizomycotina</taxon>
        <taxon>Sordariomycetes</taxon>
        <taxon>Hypocreomycetidae</taxon>
        <taxon>Glomerellales</taxon>
        <taxon>Glomerellaceae</taxon>
        <taxon>Colletotrichum</taxon>
        <taxon>Colletotrichum destructivum species complex</taxon>
    </lineage>
</organism>